<organism evidence="2 3">
    <name type="scientific">Lepeophtheirus salmonis</name>
    <name type="common">Salmon louse</name>
    <name type="synonym">Caligus salmonis</name>
    <dbReference type="NCBI Taxonomy" id="72036"/>
    <lineage>
        <taxon>Eukaryota</taxon>
        <taxon>Metazoa</taxon>
        <taxon>Ecdysozoa</taxon>
        <taxon>Arthropoda</taxon>
        <taxon>Crustacea</taxon>
        <taxon>Multicrustacea</taxon>
        <taxon>Hexanauplia</taxon>
        <taxon>Copepoda</taxon>
        <taxon>Siphonostomatoida</taxon>
        <taxon>Caligidae</taxon>
        <taxon>Lepeophtheirus</taxon>
    </lineage>
</organism>
<accession>A0A7R8CJ76</accession>
<dbReference type="InterPro" id="IPR027482">
    <property type="entry name" value="Sec1-like_dom2"/>
</dbReference>
<dbReference type="Pfam" id="PF00995">
    <property type="entry name" value="Sec1"/>
    <property type="match status" value="1"/>
</dbReference>
<dbReference type="PANTHER" id="PTHR11679">
    <property type="entry name" value="VESICLE PROTEIN SORTING-ASSOCIATED"/>
    <property type="match status" value="1"/>
</dbReference>
<evidence type="ECO:0000313" key="2">
    <source>
        <dbReference type="EMBL" id="CAF2790456.1"/>
    </source>
</evidence>
<reference evidence="2" key="1">
    <citation type="submission" date="2021-02" db="EMBL/GenBank/DDBJ databases">
        <authorList>
            <person name="Bekaert M."/>
        </authorList>
    </citation>
    <scope>NUCLEOTIDE SEQUENCE</scope>
    <source>
        <strain evidence="2">IoA-00</strain>
    </source>
</reference>
<dbReference type="Gene3D" id="3.40.50.1910">
    <property type="match status" value="1"/>
</dbReference>
<name>A0A7R8CJ76_LEPSM</name>
<evidence type="ECO:0000313" key="3">
    <source>
        <dbReference type="Proteomes" id="UP000675881"/>
    </source>
</evidence>
<dbReference type="Proteomes" id="UP000675881">
    <property type="component" value="Chromosome 10"/>
</dbReference>
<comment type="similarity">
    <text evidence="1">Belongs to the STXBP/unc-18/SEC1 family.</text>
</comment>
<dbReference type="Gene3D" id="3.40.50.2060">
    <property type="match status" value="1"/>
</dbReference>
<gene>
    <name evidence="2" type="ORF">LSAA_2467</name>
</gene>
<dbReference type="InterPro" id="IPR036045">
    <property type="entry name" value="Sec1-like_sf"/>
</dbReference>
<dbReference type="SUPFAM" id="SSF56815">
    <property type="entry name" value="Sec1/munc18-like (SM) proteins"/>
    <property type="match status" value="1"/>
</dbReference>
<protein>
    <submittedName>
        <fullName evidence="2">VPS33B</fullName>
    </submittedName>
</protein>
<dbReference type="InterPro" id="IPR043127">
    <property type="entry name" value="Sec-1-like_dom3a"/>
</dbReference>
<dbReference type="AlphaFoldDB" id="A0A7R8CJ76"/>
<dbReference type="EMBL" id="HG994589">
    <property type="protein sequence ID" value="CAF2790456.1"/>
    <property type="molecule type" value="Genomic_DNA"/>
</dbReference>
<proteinExistence type="inferred from homology"/>
<evidence type="ECO:0000256" key="1">
    <source>
        <dbReference type="ARBA" id="ARBA00009884"/>
    </source>
</evidence>
<dbReference type="Gene3D" id="3.90.830.10">
    <property type="entry name" value="Syntaxin Binding Protein 1, Chain A, domain 2"/>
    <property type="match status" value="1"/>
</dbReference>
<dbReference type="GO" id="GO:0016192">
    <property type="term" value="P:vesicle-mediated transport"/>
    <property type="evidence" value="ECO:0007669"/>
    <property type="project" value="InterPro"/>
</dbReference>
<sequence>MTAALGVDIRNLVQLSCENLRNVLNQIHGDKDLIIDPTLMKPLDTVAGMSILKSLGVKKIFKFETKACPSIAYSRVYLLSSSLINAKDVIHHFRDKKTSEGEFHIIFLPRILHSIRELFEEEGVYDQIYLHNYMWELIPFDEDLFSLELPCLFSQVFLNGDSSLLPSVSYSLMSIESLYGKITNKVAIGSHAVNVLKQLDVISPSTPQTFNSYFEYAFIMDRDIDYVSTLLSPLTYESLLDEVFGINCGSIELDSRVTTSDKVVKLQLSNKDKTFTKIRNKHIGDIFSYLSVHARQLKQHQKRAENLSVSEMKNFVQNNLKDIQNQYKALSLHIGASEVIQKEKGSFFESMLHIEHGIVRGQCLKEAIQIIEELMAQLCSMDIVISAHGIGQYLS</sequence>
<keyword evidence="3" id="KW-1185">Reference proteome</keyword>
<dbReference type="OrthoDB" id="10262528at2759"/>
<dbReference type="InterPro" id="IPR043154">
    <property type="entry name" value="Sec-1-like_dom1"/>
</dbReference>
<dbReference type="InterPro" id="IPR001619">
    <property type="entry name" value="Sec1-like"/>
</dbReference>